<dbReference type="GO" id="GO:0000151">
    <property type="term" value="C:ubiquitin ligase complex"/>
    <property type="evidence" value="ECO:0007669"/>
    <property type="project" value="TreeGrafter"/>
</dbReference>
<sequence>MIKDFSVEKINSRIDRIITRALLITSDEQESDPLNIYHNTRLYDLVLEPIAALCLEKVDLETRNLFFSEIGNIRRCTKLLKPGDDVYSCQDCAVDETSIMCEECFMNSVHVKHHFVQKFQTLEFFCSCGDSKAYTNSGACCKHRIQNNSRTLPEIFVRRIKNIIRHLFKYLELLLGDEALLDAYVTDKLLMNNDLVNLDPDNNPKGFFSRFLGRWYTTNTHKSCLLIFKPDREKLDYATSCAIFANPPIQRLSLLNDFEISGYSCLLNRASEWKCKVFSFIIQKCIRYNRPGSGLQCRVMKVYRIFFMKLSTVLINFIHVTCLKKSQLCDLVSEILFNRTTLHQQLFFNKSLWKDIRYNLVHHIILPTVFSRTGGLNLVKFYTEIFGLSYSLLLVDNSLQDYLYTISIHLAKSRTLFTRLVEYGLLCSILDFVSCMFKRCGFRNGTLISEVYNKFVSSNSNTIHAITTDFGDMLYVYVDGVDLSVLTKSELKKAAIRLVKFCADFDDMEPLILRNIPQEYEINSDGVAVAVSTLRYVCQCLVACLMKFDGISNLIIREFLKAFKKDLNRILEPQLSTREAIERLITLHNIESKPFSIFNLSQRLFFYTLTKCVIKGTLSNKLKKVIFNDQRLLIWISKAAIISLSVEMSFKAGRLMNPSNHLVALLSMYHKAVMAHNFFVPDFCAIQFLISFVCPEDFLKYVLFNICPSIREKTSVSQPLASILSLSEFKDSLALQQVLILIYNALTELRLDGSFKDSDSYFVEREDIVNLVSECKKYLRNYSCLDSDTSKSHDQYSNFTNYDESFFEFYNALLTRPKKGSRRIFPKYLNPGTPFHYLNTIEDTKYIFESLISQYKIRVPNFLLPDVTTMKGIFKGMDDFTFSETFMEFIMQCFVIWYQNPDLWKKDSPDLLLLILLIICLILRVSKDGCISDLHRKRMLDFFGPHPKLANRSLYDIIKDERPNSENPLVASMMDRFIDLVHIEQRK</sequence>
<evidence type="ECO:0000256" key="1">
    <source>
        <dbReference type="ARBA" id="ARBA00022723"/>
    </source>
</evidence>
<reference evidence="7 8" key="1">
    <citation type="journal article" date="2014" name="Genome Biol. Evol.">
        <title>The genome of the myxosporean Thelohanellus kitauei shows adaptations to nutrient acquisition within its fish host.</title>
        <authorList>
            <person name="Yang Y."/>
            <person name="Xiong J."/>
            <person name="Zhou Z."/>
            <person name="Huo F."/>
            <person name="Miao W."/>
            <person name="Ran C."/>
            <person name="Liu Y."/>
            <person name="Zhang J."/>
            <person name="Feng J."/>
            <person name="Wang M."/>
            <person name="Wang M."/>
            <person name="Wang L."/>
            <person name="Yao B."/>
        </authorList>
    </citation>
    <scope>NUCLEOTIDE SEQUENCE [LARGE SCALE GENOMIC DNA]</scope>
    <source>
        <strain evidence="7">Wuqing</strain>
    </source>
</reference>
<keyword evidence="5" id="KW-0833">Ubl conjugation pathway</keyword>
<keyword evidence="5" id="KW-0808">Transferase</keyword>
<organism evidence="7 8">
    <name type="scientific">Thelohanellus kitauei</name>
    <name type="common">Myxosporean</name>
    <dbReference type="NCBI Taxonomy" id="669202"/>
    <lineage>
        <taxon>Eukaryota</taxon>
        <taxon>Metazoa</taxon>
        <taxon>Cnidaria</taxon>
        <taxon>Myxozoa</taxon>
        <taxon>Myxosporea</taxon>
        <taxon>Bivalvulida</taxon>
        <taxon>Platysporina</taxon>
        <taxon>Myxobolidae</taxon>
        <taxon>Thelohanellus</taxon>
    </lineage>
</organism>
<evidence type="ECO:0000256" key="4">
    <source>
        <dbReference type="PROSITE-ProRule" id="PRU00508"/>
    </source>
</evidence>
<dbReference type="PANTHER" id="PTHR21497:SF24">
    <property type="entry name" value="E3 UBIQUITIN-PROTEIN LIGASE UBR1"/>
    <property type="match status" value="1"/>
</dbReference>
<dbReference type="SMART" id="SM00396">
    <property type="entry name" value="ZnF_UBR1"/>
    <property type="match status" value="1"/>
</dbReference>
<keyword evidence="8" id="KW-1185">Reference proteome</keyword>
<comment type="catalytic activity">
    <reaction evidence="5">
        <text>S-ubiquitinyl-[E2 ubiquitin-conjugating enzyme]-L-cysteine + [acceptor protein]-L-lysine = [E2 ubiquitin-conjugating enzyme]-L-cysteine + N(6)-ubiquitinyl-[acceptor protein]-L-lysine.</text>
        <dbReference type="EC" id="2.3.2.27"/>
    </reaction>
</comment>
<dbReference type="GO" id="GO:0071596">
    <property type="term" value="P:ubiquitin-dependent protein catabolic process via the N-end rule pathway"/>
    <property type="evidence" value="ECO:0007669"/>
    <property type="project" value="UniProtKB-UniRule"/>
</dbReference>
<keyword evidence="2 5" id="KW-0863">Zinc-finger</keyword>
<gene>
    <name evidence="7" type="ORF">RF11_10593</name>
</gene>
<dbReference type="GO" id="GO:0008270">
    <property type="term" value="F:zinc ion binding"/>
    <property type="evidence" value="ECO:0007669"/>
    <property type="project" value="UniProtKB-UniRule"/>
</dbReference>
<comment type="similarity">
    <text evidence="5">Belongs to the E3 ubiquitin-protein ligase UBR1-like family.</text>
</comment>
<evidence type="ECO:0000256" key="2">
    <source>
        <dbReference type="ARBA" id="ARBA00022771"/>
    </source>
</evidence>
<proteinExistence type="inferred from homology"/>
<dbReference type="CDD" id="cd19670">
    <property type="entry name" value="UBR-box_UBR1_2_3"/>
    <property type="match status" value="1"/>
</dbReference>
<dbReference type="InterPro" id="IPR003126">
    <property type="entry name" value="Znf_UBR"/>
</dbReference>
<dbReference type="PANTHER" id="PTHR21497">
    <property type="entry name" value="UBIQUITIN LIGASE E3 ALPHA-RELATED"/>
    <property type="match status" value="1"/>
</dbReference>
<dbReference type="GO" id="GO:0005737">
    <property type="term" value="C:cytoplasm"/>
    <property type="evidence" value="ECO:0007669"/>
    <property type="project" value="TreeGrafter"/>
</dbReference>
<protein>
    <recommendedName>
        <fullName evidence="5">E3 ubiquitin-protein ligase</fullName>
        <ecNumber evidence="5">2.3.2.27</ecNumber>
    </recommendedName>
</protein>
<keyword evidence="3 5" id="KW-0862">Zinc</keyword>
<evidence type="ECO:0000259" key="6">
    <source>
        <dbReference type="PROSITE" id="PS51157"/>
    </source>
</evidence>
<evidence type="ECO:0000313" key="7">
    <source>
        <dbReference type="EMBL" id="KII74517.1"/>
    </source>
</evidence>
<comment type="caution">
    <text evidence="7">The sequence shown here is derived from an EMBL/GenBank/DDBJ whole genome shotgun (WGS) entry which is preliminary data.</text>
</comment>
<evidence type="ECO:0000313" key="8">
    <source>
        <dbReference type="Proteomes" id="UP000031668"/>
    </source>
</evidence>
<dbReference type="Pfam" id="PF02207">
    <property type="entry name" value="zf-UBR"/>
    <property type="match status" value="1"/>
</dbReference>
<dbReference type="OrthoDB" id="26387at2759"/>
<evidence type="ECO:0000256" key="5">
    <source>
        <dbReference type="RuleBase" id="RU366018"/>
    </source>
</evidence>
<dbReference type="EMBL" id="JWZT01000387">
    <property type="protein sequence ID" value="KII74517.1"/>
    <property type="molecule type" value="Genomic_DNA"/>
</dbReference>
<dbReference type="InterPro" id="IPR039164">
    <property type="entry name" value="UBR1-like"/>
</dbReference>
<dbReference type="Proteomes" id="UP000031668">
    <property type="component" value="Unassembled WGS sequence"/>
</dbReference>
<dbReference type="GO" id="GO:0016567">
    <property type="term" value="P:protein ubiquitination"/>
    <property type="evidence" value="ECO:0007669"/>
    <property type="project" value="UniProtKB-UniRule"/>
</dbReference>
<evidence type="ECO:0000256" key="3">
    <source>
        <dbReference type="ARBA" id="ARBA00022833"/>
    </source>
</evidence>
<dbReference type="GO" id="GO:0061630">
    <property type="term" value="F:ubiquitin protein ligase activity"/>
    <property type="evidence" value="ECO:0007669"/>
    <property type="project" value="UniProtKB-UniRule"/>
</dbReference>
<dbReference type="Gene3D" id="2.10.110.30">
    <property type="match status" value="1"/>
</dbReference>
<dbReference type="PROSITE" id="PS51157">
    <property type="entry name" value="ZF_UBR"/>
    <property type="match status" value="1"/>
</dbReference>
<accession>A0A0C2NKJ4</accession>
<feature type="zinc finger region" description="UBR-type" evidence="4">
    <location>
        <begin position="74"/>
        <end position="145"/>
    </location>
</feature>
<dbReference type="EC" id="2.3.2.27" evidence="5"/>
<name>A0A0C2NKJ4_THEKT</name>
<comment type="pathway">
    <text evidence="5">Protein modification; protein ubiquitination.</text>
</comment>
<keyword evidence="1 5" id="KW-0479">Metal-binding</keyword>
<feature type="domain" description="UBR-type" evidence="6">
    <location>
        <begin position="74"/>
        <end position="145"/>
    </location>
</feature>
<comment type="function">
    <text evidence="5">Ubiquitin ligase protein which is a component of the N-end rule pathway. Recognizes and binds to proteins bearing specific N-terminal residues that are destabilizing according to the N-end rule, leading to their ubiquitination and subsequent degradation.</text>
</comment>
<dbReference type="UniPathway" id="UPA00143"/>
<dbReference type="AlphaFoldDB" id="A0A0C2NKJ4"/>